<dbReference type="InterPro" id="IPR058192">
    <property type="entry name" value="WHD_ROQ1-like"/>
</dbReference>
<sequence length="1070" mass="122080">MKNFLIDRKIAIEEQKRFSNKITERMRTARAVSQAAKQFNDLIMQYDVFLSFRGTDIRSGVLSHLIAALSNAGVNTFEDEKFERGERIMPSLLRAIAGSKIHIILFSNNYASSKWCLDELVKIMECHRTYGNEVLPVFYNVDPSDVRNQRGDFGQGLEALAQRYLLQGENDVLKSWKSALNEAANLAGWVSRNYRTDADLVEDIVEDIIEKLDMHLLPITDFPVGLESRVPKLIKFVDDQSGRGCVIGIWGMGGLGKTTIAKSIYNEFRRQRFRRSFIETNNKGHTDLQEKLLSDVLKTKVKIHSVAMGISMIEKKLFAERALIILDDVTEFEQLKALCGNCKWIDRESVLIITTRDLRLLEELKDHHAVHIWKIMEMDENESLELFSKHAFREASPTENWNKLSIDVVAYCAGLPLALEILGSYLRWRTKEEWESVLSKLKKIPNYKVQEKLRISFDGLRDPMEKDIFLDVCCFFIGKDRTYVTEILDGCGLHASIGIKVLIEHSLIKVEKNKLGMHPLLRDMGREIVCESSKNEPGKRNRLWFQKDVLDVLTNNTGTETIQGLAVKLHFTSRDSFEAYSFEKMKGLRLLQLDHVQLSGNYGYLSKQLKWICWRGFPLKYIPNNFHLEGVIAIDFKYSKLRLLWKTPQVLPWLKFLNLSHSKNLTETPDFSKLTSLEKLILKNCPSLCKVHQSIGDLHNLILINLKGCTSLRNLPREVYKLKSVKILILSGCSKIDKLEEDIVQMESLTTLIADNTAVKQVPFSIVSSKSIGYISLCGFEGLSRNVFPSIIWSWMSPTMNPLSYIGHFYGTSSSLVSMDIHNNNFGDLAPTFRSLSNLRSVLVQCDTEIELSKLCRTILDDINGSDFTELRMTPYISQFSKHSLRSYSYLIGIGTGTGTYQEVFTTLNNSISKELATNVACDVSLPADNYPFWLAHTSEGHSVYFTVPEDCRLKGMILCVVYLSTPEIMASECLISVLIVNYTKCTIQIHKRDTVISFNDEDWQGIISHLGPGDEVEIFVTFGHRLVVKKTAVYLTYGESIDMEIEPSPEQKENALIRFIKKIVTCDFW</sequence>
<dbReference type="GO" id="GO:0007165">
    <property type="term" value="P:signal transduction"/>
    <property type="evidence" value="ECO:0007669"/>
    <property type="project" value="InterPro"/>
</dbReference>
<name>A0A445GFZ6_GLYSO</name>
<dbReference type="Proteomes" id="UP000289340">
    <property type="component" value="Chromosome 16"/>
</dbReference>
<dbReference type="SMART" id="SM00255">
    <property type="entry name" value="TIR"/>
    <property type="match status" value="1"/>
</dbReference>
<dbReference type="EMBL" id="QZWG01000016">
    <property type="protein sequence ID" value="RZB60162.1"/>
    <property type="molecule type" value="Genomic_DNA"/>
</dbReference>
<dbReference type="SUPFAM" id="SSF52200">
    <property type="entry name" value="Toll/Interleukin receptor TIR domain"/>
    <property type="match status" value="1"/>
</dbReference>
<protein>
    <submittedName>
        <fullName evidence="5">TMV resistance protein N isoform A</fullName>
    </submittedName>
</protein>
<dbReference type="InterPro" id="IPR002182">
    <property type="entry name" value="NB-ARC"/>
</dbReference>
<gene>
    <name evidence="5" type="ORF">D0Y65_043082</name>
</gene>
<feature type="domain" description="TIR" evidence="4">
    <location>
        <begin position="44"/>
        <end position="212"/>
    </location>
</feature>
<dbReference type="PRINTS" id="PR00364">
    <property type="entry name" value="DISEASERSIST"/>
</dbReference>
<dbReference type="Gene3D" id="3.40.50.300">
    <property type="entry name" value="P-loop containing nucleotide triphosphate hydrolases"/>
    <property type="match status" value="1"/>
</dbReference>
<dbReference type="Gene3D" id="1.10.8.430">
    <property type="entry name" value="Helical domain of apoptotic protease-activating factors"/>
    <property type="match status" value="1"/>
</dbReference>
<dbReference type="FunFam" id="3.40.50.10140:FF:000007">
    <property type="entry name" value="Disease resistance protein (TIR-NBS-LRR class)"/>
    <property type="match status" value="1"/>
</dbReference>
<keyword evidence="2" id="KW-0677">Repeat</keyword>
<dbReference type="InterPro" id="IPR044974">
    <property type="entry name" value="Disease_R_plants"/>
</dbReference>
<dbReference type="GO" id="GO:0043531">
    <property type="term" value="F:ADP binding"/>
    <property type="evidence" value="ECO:0007669"/>
    <property type="project" value="InterPro"/>
</dbReference>
<dbReference type="Gene3D" id="3.80.10.10">
    <property type="entry name" value="Ribonuclease Inhibitor"/>
    <property type="match status" value="1"/>
</dbReference>
<evidence type="ECO:0000256" key="3">
    <source>
        <dbReference type="ARBA" id="ARBA00023027"/>
    </source>
</evidence>
<organism evidence="5 6">
    <name type="scientific">Glycine soja</name>
    <name type="common">Wild soybean</name>
    <dbReference type="NCBI Taxonomy" id="3848"/>
    <lineage>
        <taxon>Eukaryota</taxon>
        <taxon>Viridiplantae</taxon>
        <taxon>Streptophyta</taxon>
        <taxon>Embryophyta</taxon>
        <taxon>Tracheophyta</taxon>
        <taxon>Spermatophyta</taxon>
        <taxon>Magnoliopsida</taxon>
        <taxon>eudicotyledons</taxon>
        <taxon>Gunneridae</taxon>
        <taxon>Pentapetalae</taxon>
        <taxon>rosids</taxon>
        <taxon>fabids</taxon>
        <taxon>Fabales</taxon>
        <taxon>Fabaceae</taxon>
        <taxon>Papilionoideae</taxon>
        <taxon>50 kb inversion clade</taxon>
        <taxon>NPAAA clade</taxon>
        <taxon>indigoferoid/millettioid clade</taxon>
        <taxon>Phaseoleae</taxon>
        <taxon>Glycine</taxon>
        <taxon>Glycine subgen. Soja</taxon>
    </lineage>
</organism>
<dbReference type="Gene3D" id="3.40.50.10140">
    <property type="entry name" value="Toll/interleukin-1 receptor homology (TIR) domain"/>
    <property type="match status" value="1"/>
</dbReference>
<reference evidence="5 6" key="1">
    <citation type="submission" date="2018-09" db="EMBL/GenBank/DDBJ databases">
        <title>A high-quality reference genome of wild soybean provides a powerful tool to mine soybean genomes.</title>
        <authorList>
            <person name="Xie M."/>
            <person name="Chung C.Y.L."/>
            <person name="Li M.-W."/>
            <person name="Wong F.-L."/>
            <person name="Chan T.-F."/>
            <person name="Lam H.-M."/>
        </authorList>
    </citation>
    <scope>NUCLEOTIDE SEQUENCE [LARGE SCALE GENOMIC DNA]</scope>
    <source>
        <strain evidence="6">cv. W05</strain>
        <tissue evidence="5">Hypocotyl of etiolated seedlings</tissue>
    </source>
</reference>
<dbReference type="PANTHER" id="PTHR11017">
    <property type="entry name" value="LEUCINE-RICH REPEAT-CONTAINING PROTEIN"/>
    <property type="match status" value="1"/>
</dbReference>
<keyword evidence="1" id="KW-0433">Leucine-rich repeat</keyword>
<evidence type="ECO:0000313" key="6">
    <source>
        <dbReference type="Proteomes" id="UP000289340"/>
    </source>
</evidence>
<dbReference type="Pfam" id="PF00931">
    <property type="entry name" value="NB-ARC"/>
    <property type="match status" value="1"/>
</dbReference>
<dbReference type="PROSITE" id="PS50104">
    <property type="entry name" value="TIR"/>
    <property type="match status" value="1"/>
</dbReference>
<dbReference type="Pfam" id="PF23282">
    <property type="entry name" value="WHD_ROQ1"/>
    <property type="match status" value="1"/>
</dbReference>
<dbReference type="Pfam" id="PF01582">
    <property type="entry name" value="TIR"/>
    <property type="match status" value="1"/>
</dbReference>
<dbReference type="SUPFAM" id="SSF52540">
    <property type="entry name" value="P-loop containing nucleoside triphosphate hydrolases"/>
    <property type="match status" value="1"/>
</dbReference>
<dbReference type="InterPro" id="IPR035897">
    <property type="entry name" value="Toll_tir_struct_dom_sf"/>
</dbReference>
<dbReference type="Gramene" id="XM_028351126.1">
    <property type="protein sequence ID" value="XP_028206927.1"/>
    <property type="gene ID" value="LOC114390398"/>
</dbReference>
<evidence type="ECO:0000256" key="1">
    <source>
        <dbReference type="ARBA" id="ARBA00022614"/>
    </source>
</evidence>
<keyword evidence="3" id="KW-0520">NAD</keyword>
<evidence type="ECO:0000256" key="2">
    <source>
        <dbReference type="ARBA" id="ARBA00022737"/>
    </source>
</evidence>
<dbReference type="GO" id="GO:0006952">
    <property type="term" value="P:defense response"/>
    <property type="evidence" value="ECO:0007669"/>
    <property type="project" value="InterPro"/>
</dbReference>
<keyword evidence="6" id="KW-1185">Reference proteome</keyword>
<dbReference type="InterPro" id="IPR032675">
    <property type="entry name" value="LRR_dom_sf"/>
</dbReference>
<dbReference type="InterPro" id="IPR042197">
    <property type="entry name" value="Apaf_helical"/>
</dbReference>
<evidence type="ECO:0000259" key="4">
    <source>
        <dbReference type="PROSITE" id="PS50104"/>
    </source>
</evidence>
<evidence type="ECO:0000313" key="5">
    <source>
        <dbReference type="EMBL" id="RZB60162.1"/>
    </source>
</evidence>
<dbReference type="PANTHER" id="PTHR11017:SF560">
    <property type="entry name" value="RESISTANCE PROTEIN (TIR-NBS-LRR CLASS), PUTATIVE-RELATED"/>
    <property type="match status" value="1"/>
</dbReference>
<accession>A0A445GFZ6</accession>
<comment type="caution">
    <text evidence="5">The sequence shown here is derived from an EMBL/GenBank/DDBJ whole genome shotgun (WGS) entry which is preliminary data.</text>
</comment>
<dbReference type="InterPro" id="IPR027417">
    <property type="entry name" value="P-loop_NTPase"/>
</dbReference>
<dbReference type="SUPFAM" id="SSF52058">
    <property type="entry name" value="L domain-like"/>
    <property type="match status" value="1"/>
</dbReference>
<dbReference type="AlphaFoldDB" id="A0A445GFZ6"/>
<proteinExistence type="predicted"/>
<dbReference type="InterPro" id="IPR000157">
    <property type="entry name" value="TIR_dom"/>
</dbReference>